<evidence type="ECO:0000313" key="5">
    <source>
        <dbReference type="Proteomes" id="UP000823775"/>
    </source>
</evidence>
<gene>
    <name evidence="4" type="ORF">HAX54_037504</name>
</gene>
<dbReference type="InterPro" id="IPR045344">
    <property type="entry name" value="C-JID"/>
</dbReference>
<keyword evidence="5" id="KW-1185">Reference proteome</keyword>
<accession>A0ABS8SH90</accession>
<feature type="domain" description="C-JID" evidence="3">
    <location>
        <begin position="52"/>
        <end position="174"/>
    </location>
</feature>
<name>A0ABS8SH90_DATST</name>
<reference evidence="4 5" key="1">
    <citation type="journal article" date="2021" name="BMC Genomics">
        <title>Datura genome reveals duplications of psychoactive alkaloid biosynthetic genes and high mutation rate following tissue culture.</title>
        <authorList>
            <person name="Rajewski A."/>
            <person name="Carter-House D."/>
            <person name="Stajich J."/>
            <person name="Litt A."/>
        </authorList>
    </citation>
    <scope>NUCLEOTIDE SEQUENCE [LARGE SCALE GENOMIC DNA]</scope>
    <source>
        <strain evidence="4">AR-01</strain>
    </source>
</reference>
<dbReference type="Proteomes" id="UP000823775">
    <property type="component" value="Unassembled WGS sequence"/>
</dbReference>
<evidence type="ECO:0000256" key="1">
    <source>
        <dbReference type="ARBA" id="ARBA00022614"/>
    </source>
</evidence>
<comment type="caution">
    <text evidence="4">The sequence shown here is derived from an EMBL/GenBank/DDBJ whole genome shotgun (WGS) entry which is preliminary data.</text>
</comment>
<dbReference type="Pfam" id="PF20160">
    <property type="entry name" value="C-JID"/>
    <property type="match status" value="1"/>
</dbReference>
<sequence length="225" mass="25556">MEGIEKTMKSLELSMWDTVGSFEVKLYNHLTSTESRGPLKVLFENGMISIFLPGSMIPNWFCYQSAGATLSFTVPSPPDLKIHGITVCSVYTIDWKVWTEGVQFYLIIHNEQKNVKLIYSPTCYGLPEAQNEMLWFSHWKFQSQLDAGDTLNVTVLTMEGFSIKGIGIHLMHGEQVDMVPNSNSQEMQQDYPYQGKIPTERQGLVDLYCFGFMGIGLDFILPYIP</sequence>
<proteinExistence type="predicted"/>
<evidence type="ECO:0000313" key="4">
    <source>
        <dbReference type="EMBL" id="MCD7458185.1"/>
    </source>
</evidence>
<keyword evidence="1" id="KW-0433">Leucine-rich repeat</keyword>
<dbReference type="EMBL" id="JACEIK010000503">
    <property type="protein sequence ID" value="MCD7458185.1"/>
    <property type="molecule type" value="Genomic_DNA"/>
</dbReference>
<evidence type="ECO:0000256" key="2">
    <source>
        <dbReference type="ARBA" id="ARBA00022737"/>
    </source>
</evidence>
<keyword evidence="2" id="KW-0677">Repeat</keyword>
<organism evidence="4 5">
    <name type="scientific">Datura stramonium</name>
    <name type="common">Jimsonweed</name>
    <name type="synonym">Common thornapple</name>
    <dbReference type="NCBI Taxonomy" id="4076"/>
    <lineage>
        <taxon>Eukaryota</taxon>
        <taxon>Viridiplantae</taxon>
        <taxon>Streptophyta</taxon>
        <taxon>Embryophyta</taxon>
        <taxon>Tracheophyta</taxon>
        <taxon>Spermatophyta</taxon>
        <taxon>Magnoliopsida</taxon>
        <taxon>eudicotyledons</taxon>
        <taxon>Gunneridae</taxon>
        <taxon>Pentapetalae</taxon>
        <taxon>asterids</taxon>
        <taxon>lamiids</taxon>
        <taxon>Solanales</taxon>
        <taxon>Solanaceae</taxon>
        <taxon>Solanoideae</taxon>
        <taxon>Datureae</taxon>
        <taxon>Datura</taxon>
    </lineage>
</organism>
<protein>
    <recommendedName>
        <fullName evidence="3">C-JID domain-containing protein</fullName>
    </recommendedName>
</protein>
<evidence type="ECO:0000259" key="3">
    <source>
        <dbReference type="Pfam" id="PF20160"/>
    </source>
</evidence>